<evidence type="ECO:0000313" key="8">
    <source>
        <dbReference type="Proteomes" id="UP000010847"/>
    </source>
</evidence>
<evidence type="ECO:0000256" key="2">
    <source>
        <dbReference type="ARBA" id="ARBA00022723"/>
    </source>
</evidence>
<dbReference type="GO" id="GO:0051539">
    <property type="term" value="F:4 iron, 4 sulfur cluster binding"/>
    <property type="evidence" value="ECO:0007669"/>
    <property type="project" value="UniProtKB-KW"/>
</dbReference>
<dbReference type="PANTHER" id="PTHR43255">
    <property type="entry name" value="IRON-SULFUR-BINDING OXIDOREDUCTASE FADF-RELATED-RELATED"/>
    <property type="match status" value="1"/>
</dbReference>
<dbReference type="InterPro" id="IPR017900">
    <property type="entry name" value="4Fe4S_Fe_S_CS"/>
</dbReference>
<feature type="domain" description="4Fe-4S ferredoxin-type" evidence="6">
    <location>
        <begin position="43"/>
        <end position="73"/>
    </location>
</feature>
<protein>
    <recommendedName>
        <fullName evidence="6">4Fe-4S ferredoxin-type domain-containing protein</fullName>
    </recommendedName>
</protein>
<dbReference type="InterPro" id="IPR051460">
    <property type="entry name" value="HdrC_iron-sulfur_subunit"/>
</dbReference>
<keyword evidence="1" id="KW-0004">4Fe-4S</keyword>
<reference evidence="7 8" key="1">
    <citation type="submission" date="2013-12" db="EMBL/GenBank/DDBJ databases">
        <authorList>
            <consortium name="DOE Joint Genome Institute"/>
            <person name="Smidt H."/>
            <person name="Huntemann M."/>
            <person name="Han J."/>
            <person name="Chen A."/>
            <person name="Kyrpides N."/>
            <person name="Mavromatis K."/>
            <person name="Markowitz V."/>
            <person name="Palaniappan K."/>
            <person name="Ivanova N."/>
            <person name="Schaumberg A."/>
            <person name="Pati A."/>
            <person name="Liolios K."/>
            <person name="Nordberg H.P."/>
            <person name="Cantor M.N."/>
            <person name="Hua S.X."/>
            <person name="Woyke T."/>
        </authorList>
    </citation>
    <scope>NUCLEOTIDE SEQUENCE [LARGE SCALE GENOMIC DNA]</scope>
    <source>
        <strain evidence="8">DSM 15288</strain>
    </source>
</reference>
<dbReference type="PROSITE" id="PS00198">
    <property type="entry name" value="4FE4S_FER_1"/>
    <property type="match status" value="1"/>
</dbReference>
<dbReference type="GO" id="GO:0016491">
    <property type="term" value="F:oxidoreductase activity"/>
    <property type="evidence" value="ECO:0007669"/>
    <property type="project" value="UniProtKB-KW"/>
</dbReference>
<dbReference type="eggNOG" id="COG0247">
    <property type="taxonomic scope" value="Bacteria"/>
</dbReference>
<organism evidence="7 8">
    <name type="scientific">Desulfitobacterium metallireducens DSM 15288</name>
    <dbReference type="NCBI Taxonomy" id="871968"/>
    <lineage>
        <taxon>Bacteria</taxon>
        <taxon>Bacillati</taxon>
        <taxon>Bacillota</taxon>
        <taxon>Clostridia</taxon>
        <taxon>Eubacteriales</taxon>
        <taxon>Desulfitobacteriaceae</taxon>
        <taxon>Desulfitobacterium</taxon>
    </lineage>
</organism>
<dbReference type="HOGENOM" id="CLU_023081_3_0_9"/>
<dbReference type="PANTHER" id="PTHR43255:SF1">
    <property type="entry name" value="IRON-SULFUR-BINDING OXIDOREDUCTASE FADF-RELATED"/>
    <property type="match status" value="1"/>
</dbReference>
<evidence type="ECO:0000256" key="3">
    <source>
        <dbReference type="ARBA" id="ARBA00023002"/>
    </source>
</evidence>
<proteinExistence type="predicted"/>
<evidence type="ECO:0000256" key="5">
    <source>
        <dbReference type="ARBA" id="ARBA00023014"/>
    </source>
</evidence>
<keyword evidence="2" id="KW-0479">Metal-binding</keyword>
<dbReference type="Pfam" id="PF02754">
    <property type="entry name" value="CCG"/>
    <property type="match status" value="2"/>
</dbReference>
<evidence type="ECO:0000313" key="7">
    <source>
        <dbReference type="EMBL" id="AHF05794.1"/>
    </source>
</evidence>
<dbReference type="AlphaFoldDB" id="W0E9A9"/>
<keyword evidence="5" id="KW-0411">Iron-sulfur</keyword>
<dbReference type="EMBL" id="CP007032">
    <property type="protein sequence ID" value="AHF05794.1"/>
    <property type="molecule type" value="Genomic_DNA"/>
</dbReference>
<evidence type="ECO:0000259" key="6">
    <source>
        <dbReference type="PROSITE" id="PS51379"/>
    </source>
</evidence>
<gene>
    <name evidence="7" type="ORF">DESME_00810</name>
</gene>
<dbReference type="InterPro" id="IPR017896">
    <property type="entry name" value="4Fe4S_Fe-S-bd"/>
</dbReference>
<dbReference type="Pfam" id="PF13534">
    <property type="entry name" value="Fer4_17"/>
    <property type="match status" value="1"/>
</dbReference>
<evidence type="ECO:0000256" key="1">
    <source>
        <dbReference type="ARBA" id="ARBA00022485"/>
    </source>
</evidence>
<dbReference type="PROSITE" id="PS51379">
    <property type="entry name" value="4FE4S_FER_2"/>
    <property type="match status" value="1"/>
</dbReference>
<dbReference type="Proteomes" id="UP000010847">
    <property type="component" value="Chromosome"/>
</dbReference>
<dbReference type="InterPro" id="IPR004017">
    <property type="entry name" value="Cys_rich_dom"/>
</dbReference>
<evidence type="ECO:0000256" key="4">
    <source>
        <dbReference type="ARBA" id="ARBA00023004"/>
    </source>
</evidence>
<accession>W0E9A9</accession>
<dbReference type="GO" id="GO:0046872">
    <property type="term" value="F:metal ion binding"/>
    <property type="evidence" value="ECO:0007669"/>
    <property type="project" value="UniProtKB-KW"/>
</dbReference>
<dbReference type="STRING" id="871968.DESME_00810"/>
<sequence>MNEERSQDCKNKIIEQCMGCRTCLESCRVLTEINEDPASIALRGINVSEAFSCALCGKCEAVCPLGLSPYHMFEQRRIEAVKNKEMDVNEYRYLFPDRDVTVMSIFRDYYGINYNDLNSSVPSDTAFFPGCTIMTYSPGLTRKVHEILGQKYKDPILFTECCGLPMYQIGLPERGDKIKEGILAKASSLGVKRFIVACPNCYYQFKKEKTFKGFEIITVYEALKDYFVPTQLKGVYTVHDSCPDRFEGIYAAQVREALDKAGCVRVEMKHRGKESICCGSSGQLGHFRPEWSKGHELQALEEAEEAGANMILAYCHACVLNFANVSPKIKILHALNVLLGFIEDYGEVKQKASDMFTGPDALDLWGKLFEDPE</sequence>
<dbReference type="OrthoDB" id="5241828at2"/>
<dbReference type="KEGG" id="dmt:DESME_00810"/>
<dbReference type="Gene3D" id="3.30.70.20">
    <property type="match status" value="1"/>
</dbReference>
<name>W0E9A9_9FIRM</name>
<keyword evidence="8" id="KW-1185">Reference proteome</keyword>
<keyword evidence="4" id="KW-0408">Iron</keyword>
<keyword evidence="3" id="KW-0560">Oxidoreductase</keyword>
<dbReference type="GO" id="GO:0005886">
    <property type="term" value="C:plasma membrane"/>
    <property type="evidence" value="ECO:0007669"/>
    <property type="project" value="TreeGrafter"/>
</dbReference>
<dbReference type="SUPFAM" id="SSF54862">
    <property type="entry name" value="4Fe-4S ferredoxins"/>
    <property type="match status" value="1"/>
</dbReference>